<keyword evidence="10 19" id="KW-0812">Transmembrane</keyword>
<dbReference type="STRING" id="617002.SAMN05660653_01684"/>
<comment type="pathway">
    <text evidence="3 19">Cofactor biosynthesis; adenosylcobalamin biosynthesis; adenosylcobalamin from cob(II)yrinate a,c-diamide: step 7/7.</text>
</comment>
<dbReference type="EMBL" id="FMXO01000009">
    <property type="protein sequence ID" value="SDB35856.1"/>
    <property type="molecule type" value="Genomic_DNA"/>
</dbReference>
<dbReference type="EC" id="2.7.8.26" evidence="5 19"/>
<dbReference type="Pfam" id="PF02654">
    <property type="entry name" value="CobS"/>
    <property type="match status" value="1"/>
</dbReference>
<dbReference type="PANTHER" id="PTHR34148">
    <property type="entry name" value="ADENOSYLCOBINAMIDE-GDP RIBAZOLETRANSFERASE"/>
    <property type="match status" value="1"/>
</dbReference>
<keyword evidence="8 19" id="KW-0169">Cobalamin biosynthesis</keyword>
<evidence type="ECO:0000256" key="6">
    <source>
        <dbReference type="ARBA" id="ARBA00015850"/>
    </source>
</evidence>
<evidence type="ECO:0000256" key="2">
    <source>
        <dbReference type="ARBA" id="ARBA00004651"/>
    </source>
</evidence>
<organism evidence="20 21">
    <name type="scientific">Desulfonatronum thiosulfatophilum</name>
    <dbReference type="NCBI Taxonomy" id="617002"/>
    <lineage>
        <taxon>Bacteria</taxon>
        <taxon>Pseudomonadati</taxon>
        <taxon>Thermodesulfobacteriota</taxon>
        <taxon>Desulfovibrionia</taxon>
        <taxon>Desulfovibrionales</taxon>
        <taxon>Desulfonatronaceae</taxon>
        <taxon>Desulfonatronum</taxon>
    </lineage>
</organism>
<evidence type="ECO:0000256" key="10">
    <source>
        <dbReference type="ARBA" id="ARBA00022692"/>
    </source>
</evidence>
<evidence type="ECO:0000313" key="21">
    <source>
        <dbReference type="Proteomes" id="UP000198771"/>
    </source>
</evidence>
<feature type="transmembrane region" description="Helical" evidence="19">
    <location>
        <begin position="225"/>
        <end position="244"/>
    </location>
</feature>
<dbReference type="OrthoDB" id="9794223at2"/>
<evidence type="ECO:0000256" key="1">
    <source>
        <dbReference type="ARBA" id="ARBA00001946"/>
    </source>
</evidence>
<evidence type="ECO:0000256" key="14">
    <source>
        <dbReference type="ARBA" id="ARBA00025228"/>
    </source>
</evidence>
<dbReference type="UniPathway" id="UPA00148">
    <property type="reaction ID" value="UER00238"/>
</dbReference>
<dbReference type="InterPro" id="IPR003805">
    <property type="entry name" value="CobS"/>
</dbReference>
<evidence type="ECO:0000256" key="16">
    <source>
        <dbReference type="ARBA" id="ARBA00032853"/>
    </source>
</evidence>
<dbReference type="Proteomes" id="UP000198771">
    <property type="component" value="Unassembled WGS sequence"/>
</dbReference>
<comment type="cofactor">
    <cofactor evidence="1 19">
        <name>Mg(2+)</name>
        <dbReference type="ChEBI" id="CHEBI:18420"/>
    </cofactor>
</comment>
<evidence type="ECO:0000256" key="15">
    <source>
        <dbReference type="ARBA" id="ARBA00032605"/>
    </source>
</evidence>
<dbReference type="GO" id="GO:0009236">
    <property type="term" value="P:cobalamin biosynthetic process"/>
    <property type="evidence" value="ECO:0007669"/>
    <property type="project" value="UniProtKB-UniRule"/>
</dbReference>
<dbReference type="GO" id="GO:0005886">
    <property type="term" value="C:plasma membrane"/>
    <property type="evidence" value="ECO:0007669"/>
    <property type="project" value="UniProtKB-SubCell"/>
</dbReference>
<evidence type="ECO:0000256" key="11">
    <source>
        <dbReference type="ARBA" id="ARBA00022842"/>
    </source>
</evidence>
<protein>
    <recommendedName>
        <fullName evidence="6 19">Adenosylcobinamide-GDP ribazoletransferase</fullName>
        <ecNumber evidence="5 19">2.7.8.26</ecNumber>
    </recommendedName>
    <alternativeName>
        <fullName evidence="16 19">Cobalamin synthase</fullName>
    </alternativeName>
    <alternativeName>
        <fullName evidence="15 19">Cobalamin-5'-phosphate synthase</fullName>
    </alternativeName>
</protein>
<evidence type="ECO:0000256" key="17">
    <source>
        <dbReference type="ARBA" id="ARBA00048623"/>
    </source>
</evidence>
<dbReference type="GO" id="GO:0051073">
    <property type="term" value="F:adenosylcobinamide-GDP ribazoletransferase activity"/>
    <property type="evidence" value="ECO:0007669"/>
    <property type="project" value="UniProtKB-UniRule"/>
</dbReference>
<evidence type="ECO:0000256" key="9">
    <source>
        <dbReference type="ARBA" id="ARBA00022679"/>
    </source>
</evidence>
<evidence type="ECO:0000313" key="20">
    <source>
        <dbReference type="EMBL" id="SDB35856.1"/>
    </source>
</evidence>
<sequence>MPKLVKEFFLAAGFLTRWAPAMIADNDELGRSMRWFPVVGLVLGIVLVLPLVLGLAAGRPWVQAWIWLGFAMYITRGLHWDGWADLGDAWGSGARGERFWEVIKDSRMGAFGGMGLFMGLAGCLIMVQGVVEAGQWGMLIWAPVLGRSAAVLLAWQARDLHRPGLAGLFLNALTWQSLAFVTSQAVVFGLFFVPWSMLLLAAGLCLGGILVLVRIARAQGGLNGDFLGTAIVWGEMSVFAAWMIGG</sequence>
<feature type="transmembrane region" description="Helical" evidence="19">
    <location>
        <begin position="192"/>
        <end position="213"/>
    </location>
</feature>
<evidence type="ECO:0000256" key="12">
    <source>
        <dbReference type="ARBA" id="ARBA00022989"/>
    </source>
</evidence>
<keyword evidence="21" id="KW-1185">Reference proteome</keyword>
<feature type="transmembrane region" description="Helical" evidence="19">
    <location>
        <begin position="34"/>
        <end position="57"/>
    </location>
</feature>
<gene>
    <name evidence="19" type="primary">cobS</name>
    <name evidence="20" type="ORF">SAMN05660653_01684</name>
</gene>
<keyword evidence="7 19" id="KW-1003">Cell membrane</keyword>
<evidence type="ECO:0000256" key="4">
    <source>
        <dbReference type="ARBA" id="ARBA00010561"/>
    </source>
</evidence>
<evidence type="ECO:0000256" key="8">
    <source>
        <dbReference type="ARBA" id="ARBA00022573"/>
    </source>
</evidence>
<keyword evidence="11 19" id="KW-0460">Magnesium</keyword>
<comment type="catalytic activity">
    <reaction evidence="18 19">
        <text>alpha-ribazole 5'-phosphate + adenosylcob(III)inamide-GDP = adenosylcob(III)alamin 5'-phosphate + GMP + H(+)</text>
        <dbReference type="Rhea" id="RHEA:23560"/>
        <dbReference type="ChEBI" id="CHEBI:15378"/>
        <dbReference type="ChEBI" id="CHEBI:57918"/>
        <dbReference type="ChEBI" id="CHEBI:58115"/>
        <dbReference type="ChEBI" id="CHEBI:60487"/>
        <dbReference type="ChEBI" id="CHEBI:60493"/>
        <dbReference type="EC" id="2.7.8.26"/>
    </reaction>
</comment>
<feature type="transmembrane region" description="Helical" evidence="19">
    <location>
        <begin position="108"/>
        <end position="130"/>
    </location>
</feature>
<evidence type="ECO:0000256" key="13">
    <source>
        <dbReference type="ARBA" id="ARBA00023136"/>
    </source>
</evidence>
<evidence type="ECO:0000256" key="5">
    <source>
        <dbReference type="ARBA" id="ARBA00013200"/>
    </source>
</evidence>
<accession>A0A1G6CSJ5</accession>
<feature type="transmembrane region" description="Helical" evidence="19">
    <location>
        <begin position="136"/>
        <end position="155"/>
    </location>
</feature>
<dbReference type="HAMAP" id="MF_00719">
    <property type="entry name" value="CobS"/>
    <property type="match status" value="1"/>
</dbReference>
<dbReference type="AlphaFoldDB" id="A0A1G6CSJ5"/>
<dbReference type="RefSeq" id="WP_092120006.1">
    <property type="nucleotide sequence ID" value="NZ_FMXO01000009.1"/>
</dbReference>
<dbReference type="GO" id="GO:0008818">
    <property type="term" value="F:cobalamin 5'-phosphate synthase activity"/>
    <property type="evidence" value="ECO:0007669"/>
    <property type="project" value="UniProtKB-UniRule"/>
</dbReference>
<keyword evidence="9 19" id="KW-0808">Transferase</keyword>
<evidence type="ECO:0000256" key="18">
    <source>
        <dbReference type="ARBA" id="ARBA00049504"/>
    </source>
</evidence>
<dbReference type="PANTHER" id="PTHR34148:SF1">
    <property type="entry name" value="ADENOSYLCOBINAMIDE-GDP RIBAZOLETRANSFERASE"/>
    <property type="match status" value="1"/>
</dbReference>
<comment type="catalytic activity">
    <reaction evidence="17 19">
        <text>alpha-ribazole + adenosylcob(III)inamide-GDP = adenosylcob(III)alamin + GMP + H(+)</text>
        <dbReference type="Rhea" id="RHEA:16049"/>
        <dbReference type="ChEBI" id="CHEBI:10329"/>
        <dbReference type="ChEBI" id="CHEBI:15378"/>
        <dbReference type="ChEBI" id="CHEBI:18408"/>
        <dbReference type="ChEBI" id="CHEBI:58115"/>
        <dbReference type="ChEBI" id="CHEBI:60487"/>
        <dbReference type="EC" id="2.7.8.26"/>
    </reaction>
</comment>
<evidence type="ECO:0000256" key="19">
    <source>
        <dbReference type="HAMAP-Rule" id="MF_00719"/>
    </source>
</evidence>
<reference evidence="20 21" key="1">
    <citation type="submission" date="2016-10" db="EMBL/GenBank/DDBJ databases">
        <authorList>
            <person name="de Groot N.N."/>
        </authorList>
    </citation>
    <scope>NUCLEOTIDE SEQUENCE [LARGE SCALE GENOMIC DNA]</scope>
    <source>
        <strain evidence="20 21">ASO4-2</strain>
    </source>
</reference>
<comment type="similarity">
    <text evidence="4 19">Belongs to the CobS family.</text>
</comment>
<name>A0A1G6CSJ5_9BACT</name>
<comment type="subcellular location">
    <subcellularLocation>
        <location evidence="2 19">Cell membrane</location>
        <topology evidence="2 19">Multi-pass membrane protein</topology>
    </subcellularLocation>
</comment>
<comment type="function">
    <text evidence="14 19">Joins adenosylcobinamide-GDP and alpha-ribazole to generate adenosylcobalamin (Ado-cobalamin). Also synthesizes adenosylcobalamin 5'-phosphate from adenosylcobinamide-GDP and alpha-ribazole 5'-phosphate.</text>
</comment>
<keyword evidence="12 19" id="KW-1133">Transmembrane helix</keyword>
<proteinExistence type="inferred from homology"/>
<evidence type="ECO:0000256" key="3">
    <source>
        <dbReference type="ARBA" id="ARBA00004663"/>
    </source>
</evidence>
<evidence type="ECO:0000256" key="7">
    <source>
        <dbReference type="ARBA" id="ARBA00022475"/>
    </source>
</evidence>
<keyword evidence="13 19" id="KW-0472">Membrane</keyword>
<feature type="transmembrane region" description="Helical" evidence="19">
    <location>
        <begin position="167"/>
        <end position="186"/>
    </location>
</feature>